<evidence type="ECO:0008006" key="3">
    <source>
        <dbReference type="Google" id="ProtNLM"/>
    </source>
</evidence>
<dbReference type="AlphaFoldDB" id="A0ABD1XRH9"/>
<keyword evidence="2" id="KW-1185">Reference proteome</keyword>
<dbReference type="Proteomes" id="UP001605036">
    <property type="component" value="Unassembled WGS sequence"/>
</dbReference>
<evidence type="ECO:0000313" key="2">
    <source>
        <dbReference type="Proteomes" id="UP001605036"/>
    </source>
</evidence>
<name>A0ABD1XRH9_9MARC</name>
<gene>
    <name evidence="1" type="ORF">R1flu_023227</name>
</gene>
<organism evidence="1 2">
    <name type="scientific">Riccia fluitans</name>
    <dbReference type="NCBI Taxonomy" id="41844"/>
    <lineage>
        <taxon>Eukaryota</taxon>
        <taxon>Viridiplantae</taxon>
        <taxon>Streptophyta</taxon>
        <taxon>Embryophyta</taxon>
        <taxon>Marchantiophyta</taxon>
        <taxon>Marchantiopsida</taxon>
        <taxon>Marchantiidae</taxon>
        <taxon>Marchantiales</taxon>
        <taxon>Ricciaceae</taxon>
        <taxon>Riccia</taxon>
    </lineage>
</organism>
<sequence>MKDLGPTKRILGMEIHRDVEDDKLWLTQGKYARKVLERFNTLDAKPMGTPQANHFKHQLSTTFYPLDATDKGLMSKVPYESAIGNLMYIMYLMVCTRLSRAYAFGKFMFASGGEGIAIGGEVFTGGGEAITTGGIGFASRGKDYASRGESFTTGGENFAGSGEMFAIGGNCVASGQEMFASGGKKFASGGERFASGGKHNFV</sequence>
<dbReference type="EMBL" id="JBHFFA010000007">
    <property type="protein sequence ID" value="KAL2611535.1"/>
    <property type="molecule type" value="Genomic_DNA"/>
</dbReference>
<accession>A0ABD1XRH9</accession>
<protein>
    <recommendedName>
        <fullName evidence="3">Reverse transcriptase Ty1/copia-type domain-containing protein</fullName>
    </recommendedName>
</protein>
<comment type="caution">
    <text evidence="1">The sequence shown here is derived from an EMBL/GenBank/DDBJ whole genome shotgun (WGS) entry which is preliminary data.</text>
</comment>
<evidence type="ECO:0000313" key="1">
    <source>
        <dbReference type="EMBL" id="KAL2611535.1"/>
    </source>
</evidence>
<reference evidence="1 2" key="1">
    <citation type="submission" date="2024-09" db="EMBL/GenBank/DDBJ databases">
        <title>Chromosome-scale assembly of Riccia fluitans.</title>
        <authorList>
            <person name="Paukszto L."/>
            <person name="Sawicki J."/>
            <person name="Karawczyk K."/>
            <person name="Piernik-Szablinska J."/>
            <person name="Szczecinska M."/>
            <person name="Mazdziarz M."/>
        </authorList>
    </citation>
    <scope>NUCLEOTIDE SEQUENCE [LARGE SCALE GENOMIC DNA]</scope>
    <source>
        <strain evidence="1">Rf_01</strain>
        <tissue evidence="1">Aerial parts of the thallus</tissue>
    </source>
</reference>
<proteinExistence type="predicted"/>